<keyword evidence="4" id="KW-0282">Flagellum</keyword>
<dbReference type="PANTHER" id="PTHR30531:SF12">
    <property type="entry name" value="FLAGELLAR BIOSYNTHETIC PROTEIN FLHB"/>
    <property type="match status" value="1"/>
</dbReference>
<dbReference type="InterPro" id="IPR006135">
    <property type="entry name" value="T3SS_substrate_exporter"/>
</dbReference>
<feature type="transmembrane region" description="Helical" evidence="3">
    <location>
        <begin position="102"/>
        <end position="125"/>
    </location>
</feature>
<keyword evidence="4" id="KW-0969">Cilium</keyword>
<evidence type="ECO:0000256" key="3">
    <source>
        <dbReference type="SAM" id="Phobius"/>
    </source>
</evidence>
<dbReference type="RefSeq" id="WP_377400562.1">
    <property type="nucleotide sequence ID" value="NZ_JBHTFQ010000002.1"/>
</dbReference>
<feature type="transmembrane region" description="Helical" evidence="3">
    <location>
        <begin position="146"/>
        <end position="168"/>
    </location>
</feature>
<keyword evidence="3" id="KW-0812">Transmembrane</keyword>
<dbReference type="EMBL" id="JBHTFQ010000002">
    <property type="protein sequence ID" value="MFC7703727.1"/>
    <property type="molecule type" value="Genomic_DNA"/>
</dbReference>
<dbReference type="InterPro" id="IPR029025">
    <property type="entry name" value="T3SS_substrate_exporter_C"/>
</dbReference>
<accession>A0ABW2UGF6</accession>
<feature type="transmembrane region" description="Helical" evidence="3">
    <location>
        <begin position="35"/>
        <end position="55"/>
    </location>
</feature>
<proteinExistence type="inferred from homology"/>
<protein>
    <submittedName>
        <fullName evidence="4">Flagellar biosynthesis protein FlhB</fullName>
    </submittedName>
</protein>
<organism evidence="4 5">
    <name type="scientific">Plastorhodobacter daqingensis</name>
    <dbReference type="NCBI Taxonomy" id="1387281"/>
    <lineage>
        <taxon>Bacteria</taxon>
        <taxon>Pseudomonadati</taxon>
        <taxon>Pseudomonadota</taxon>
        <taxon>Alphaproteobacteria</taxon>
        <taxon>Rhodobacterales</taxon>
        <taxon>Paracoccaceae</taxon>
        <taxon>Plastorhodobacter</taxon>
    </lineage>
</organism>
<name>A0ABW2UGF6_9RHOB</name>
<feature type="transmembrane region" description="Helical" evidence="3">
    <location>
        <begin position="76"/>
        <end position="96"/>
    </location>
</feature>
<evidence type="ECO:0000256" key="2">
    <source>
        <dbReference type="SAM" id="MobiDB-lite"/>
    </source>
</evidence>
<feature type="region of interest" description="Disordered" evidence="2">
    <location>
        <begin position="1"/>
        <end position="26"/>
    </location>
</feature>
<dbReference type="SUPFAM" id="SSF160544">
    <property type="entry name" value="EscU C-terminal domain-like"/>
    <property type="match status" value="1"/>
</dbReference>
<evidence type="ECO:0000313" key="4">
    <source>
        <dbReference type="EMBL" id="MFC7703727.1"/>
    </source>
</evidence>
<keyword evidence="3" id="KW-1133">Transmembrane helix</keyword>
<gene>
    <name evidence="4" type="ORF">ACFQXB_05930</name>
</gene>
<comment type="similarity">
    <text evidence="1">Belongs to the type III secretion exporter family.</text>
</comment>
<keyword evidence="3" id="KW-0472">Membrane</keyword>
<dbReference type="PRINTS" id="PR00950">
    <property type="entry name" value="TYPE3IMSPROT"/>
</dbReference>
<feature type="transmembrane region" description="Helical" evidence="3">
    <location>
        <begin position="188"/>
        <end position="211"/>
    </location>
</feature>
<reference evidence="5" key="1">
    <citation type="journal article" date="2019" name="Int. J. Syst. Evol. Microbiol.">
        <title>The Global Catalogue of Microorganisms (GCM) 10K type strain sequencing project: providing services to taxonomists for standard genome sequencing and annotation.</title>
        <authorList>
            <consortium name="The Broad Institute Genomics Platform"/>
            <consortium name="The Broad Institute Genome Sequencing Center for Infectious Disease"/>
            <person name="Wu L."/>
            <person name="Ma J."/>
        </authorList>
    </citation>
    <scope>NUCLEOTIDE SEQUENCE [LARGE SCALE GENOMIC DNA]</scope>
    <source>
        <strain evidence="5">CGMCC 1.12750</strain>
    </source>
</reference>
<evidence type="ECO:0000313" key="5">
    <source>
        <dbReference type="Proteomes" id="UP001596516"/>
    </source>
</evidence>
<feature type="compositionally biased region" description="Basic and acidic residues" evidence="2">
    <location>
        <begin position="8"/>
        <end position="26"/>
    </location>
</feature>
<keyword evidence="5" id="KW-1185">Reference proteome</keyword>
<dbReference type="Proteomes" id="UP001596516">
    <property type="component" value="Unassembled WGS sequence"/>
</dbReference>
<dbReference type="PANTHER" id="PTHR30531">
    <property type="entry name" value="FLAGELLAR BIOSYNTHETIC PROTEIN FLHB"/>
    <property type="match status" value="1"/>
</dbReference>
<dbReference type="Gene3D" id="3.40.1690.10">
    <property type="entry name" value="secretion proteins EscU"/>
    <property type="match status" value="1"/>
</dbReference>
<comment type="caution">
    <text evidence="4">The sequence shown here is derived from an EMBL/GenBank/DDBJ whole genome shotgun (WGS) entry which is preliminary data.</text>
</comment>
<dbReference type="Pfam" id="PF01312">
    <property type="entry name" value="Bac_export_2"/>
    <property type="match status" value="1"/>
</dbReference>
<evidence type="ECO:0000256" key="1">
    <source>
        <dbReference type="ARBA" id="ARBA00010690"/>
    </source>
</evidence>
<keyword evidence="4" id="KW-0966">Cell projection</keyword>
<sequence length="391" mass="41258">MAEGQDDGQEKTEEPSARKLDKAREEGQILTSKEAMVFGTLAAGTLLLMMAPPLVPRITGHWAGYFRITSPETLEAVVLGHLVQALLAVIVAGLALGVPLMLVTLGIQAALGGINFAPGALGFKVKRINPLSGLKRMVSLKALVEMGKAVLKVLLLGASAAVTILLLLPQLDLLALQGLGAASGQMHAALLFVLAALLVGLAVIAVLDVMWQHHSLMKTLRMSRQEIKDENKQTEGSPEVKSRIRRLQYEASARAASQRGALDKVAQATAIITNPTHFAVALHYEPGSPGAPVVLAMGRGAIAEEILRRADAAGITRFQSPLLARALYFTGSIGAEIPDPLYSAVATVLAHVFRLEQGLAAGSAPPAPPEVDLPEDMRFDEFGKPLKGATA</sequence>